<proteinExistence type="predicted"/>
<organism evidence="1 2">
    <name type="scientific">Athelia psychrophila</name>
    <dbReference type="NCBI Taxonomy" id="1759441"/>
    <lineage>
        <taxon>Eukaryota</taxon>
        <taxon>Fungi</taxon>
        <taxon>Dikarya</taxon>
        <taxon>Basidiomycota</taxon>
        <taxon>Agaricomycotina</taxon>
        <taxon>Agaricomycetes</taxon>
        <taxon>Agaricomycetidae</taxon>
        <taxon>Atheliales</taxon>
        <taxon>Atheliaceae</taxon>
        <taxon>Athelia</taxon>
    </lineage>
</organism>
<name>A0A166CXT7_9AGAM</name>
<accession>A0A166CXT7</accession>
<sequence length="213" mass="24084">MAMTLSSEEEILAQKLARYENTCEKHSVELRRFAKEDVLQAYEKLKQQSGYTGQAWEPTQTEEQEKYAAHLETICASTPQSIIDHCRIANAAATLLACTMRWDLAEYPITRQDAIELRTRDLVHLPAPTNTRTMPAARPPSPAPKLTGIVYNRDTLLEHVFQIGDGDDMIIWQVTELRANRKGWTYEVIDGDGKTLTLDEKALHSRLASSTIL</sequence>
<dbReference type="Proteomes" id="UP000076532">
    <property type="component" value="Unassembled WGS sequence"/>
</dbReference>
<evidence type="ECO:0000313" key="1">
    <source>
        <dbReference type="EMBL" id="KZP14109.1"/>
    </source>
</evidence>
<keyword evidence="2" id="KW-1185">Reference proteome</keyword>
<reference evidence="1 2" key="1">
    <citation type="journal article" date="2016" name="Mol. Biol. Evol.">
        <title>Comparative Genomics of Early-Diverging Mushroom-Forming Fungi Provides Insights into the Origins of Lignocellulose Decay Capabilities.</title>
        <authorList>
            <person name="Nagy L.G."/>
            <person name="Riley R."/>
            <person name="Tritt A."/>
            <person name="Adam C."/>
            <person name="Daum C."/>
            <person name="Floudas D."/>
            <person name="Sun H."/>
            <person name="Yadav J.S."/>
            <person name="Pangilinan J."/>
            <person name="Larsson K.H."/>
            <person name="Matsuura K."/>
            <person name="Barry K."/>
            <person name="Labutti K."/>
            <person name="Kuo R."/>
            <person name="Ohm R.A."/>
            <person name="Bhattacharya S.S."/>
            <person name="Shirouzu T."/>
            <person name="Yoshinaga Y."/>
            <person name="Martin F.M."/>
            <person name="Grigoriev I.V."/>
            <person name="Hibbett D.S."/>
        </authorList>
    </citation>
    <scope>NUCLEOTIDE SEQUENCE [LARGE SCALE GENOMIC DNA]</scope>
    <source>
        <strain evidence="1 2">CBS 109695</strain>
    </source>
</reference>
<evidence type="ECO:0000313" key="2">
    <source>
        <dbReference type="Proteomes" id="UP000076532"/>
    </source>
</evidence>
<protein>
    <submittedName>
        <fullName evidence="1">Uncharacterized protein</fullName>
    </submittedName>
</protein>
<gene>
    <name evidence="1" type="ORF">FIBSPDRAFT_1048990</name>
</gene>
<dbReference type="AlphaFoldDB" id="A0A166CXT7"/>
<dbReference type="EMBL" id="KV417622">
    <property type="protein sequence ID" value="KZP14109.1"/>
    <property type="molecule type" value="Genomic_DNA"/>
</dbReference>